<evidence type="ECO:0000256" key="1">
    <source>
        <dbReference type="ARBA" id="ARBA00004123"/>
    </source>
</evidence>
<keyword evidence="6" id="KW-1185">Reference proteome</keyword>
<dbReference type="RefSeq" id="XP_022578467.1">
    <property type="nucleotide sequence ID" value="XM_022723781.1"/>
</dbReference>
<evidence type="ECO:0000313" key="5">
    <source>
        <dbReference type="EMBL" id="OJJ43957.1"/>
    </source>
</evidence>
<feature type="domain" description="Tudor" evidence="4">
    <location>
        <begin position="109"/>
        <end position="171"/>
    </location>
</feature>
<dbReference type="Gene3D" id="2.30.30.140">
    <property type="match status" value="1"/>
</dbReference>
<dbReference type="Pfam" id="PF18115">
    <property type="entry name" value="Tudor_3"/>
    <property type="match status" value="1"/>
</dbReference>
<comment type="subcellular location">
    <subcellularLocation>
        <location evidence="1">Nucleus</location>
    </subcellularLocation>
</comment>
<dbReference type="AlphaFoldDB" id="A0A1L9SA19"/>
<protein>
    <recommendedName>
        <fullName evidence="4">Tudor domain-containing protein</fullName>
    </recommendedName>
</protein>
<accession>A0A1L9SA19</accession>
<dbReference type="PANTHER" id="PTHR46297">
    <property type="entry name" value="ZINC FINGER CCCH-TYPE WITH G PATCH DOMAIN-CONTAINING PROTEIN"/>
    <property type="match status" value="1"/>
</dbReference>
<dbReference type="SUPFAM" id="SSF63748">
    <property type="entry name" value="Tudor/PWWP/MBT"/>
    <property type="match status" value="1"/>
</dbReference>
<dbReference type="CDD" id="cd20446">
    <property type="entry name" value="Tudor_SpSPF30-like"/>
    <property type="match status" value="1"/>
</dbReference>
<sequence>MSDVAALEAEVKEFKLQLETVQSSLQVDPDNTELQSLKAELEELITLTETSIAELKPPPSPAAASRPSPPATNEKWSKETHPAYHAGHRKPGVEHQPSSAEEVSSAPPASFAVNENVLARWVSGDNAFYPARITSITGSSSNPVYVVSFKSYSTVETLTAKDIRPISGNDSRKRKADGTPGSSSSASQSPAPHPASSSVISAAADINPALANEARKEPSKATDGPTRPAKVPRKVKANRELEAGKMKWKDFASKGKLGRKDSMFRTGEGLTARVGFTGSGQQMRKDPTRTRHVYQQGEEEGY</sequence>
<reference evidence="6" key="1">
    <citation type="journal article" date="2017" name="Genome Biol.">
        <title>Comparative genomics reveals high biological diversity and specific adaptations in the industrially and medically important fungal genus Aspergillus.</title>
        <authorList>
            <person name="de Vries R.P."/>
            <person name="Riley R."/>
            <person name="Wiebenga A."/>
            <person name="Aguilar-Osorio G."/>
            <person name="Amillis S."/>
            <person name="Uchima C.A."/>
            <person name="Anderluh G."/>
            <person name="Asadollahi M."/>
            <person name="Askin M."/>
            <person name="Barry K."/>
            <person name="Battaglia E."/>
            <person name="Bayram O."/>
            <person name="Benocci T."/>
            <person name="Braus-Stromeyer S.A."/>
            <person name="Caldana C."/>
            <person name="Canovas D."/>
            <person name="Cerqueira G.C."/>
            <person name="Chen F."/>
            <person name="Chen W."/>
            <person name="Choi C."/>
            <person name="Clum A."/>
            <person name="Dos Santos R.A."/>
            <person name="Damasio A.R."/>
            <person name="Diallinas G."/>
            <person name="Emri T."/>
            <person name="Fekete E."/>
            <person name="Flipphi M."/>
            <person name="Freyberg S."/>
            <person name="Gallo A."/>
            <person name="Gournas C."/>
            <person name="Habgood R."/>
            <person name="Hainaut M."/>
            <person name="Harispe M.L."/>
            <person name="Henrissat B."/>
            <person name="Hilden K.S."/>
            <person name="Hope R."/>
            <person name="Hossain A."/>
            <person name="Karabika E."/>
            <person name="Karaffa L."/>
            <person name="Karanyi Z."/>
            <person name="Krasevec N."/>
            <person name="Kuo A."/>
            <person name="Kusch H."/>
            <person name="LaButti K."/>
            <person name="Lagendijk E.L."/>
            <person name="Lapidus A."/>
            <person name="Levasseur A."/>
            <person name="Lindquist E."/>
            <person name="Lipzen A."/>
            <person name="Logrieco A.F."/>
            <person name="MacCabe A."/>
            <person name="Maekelae M.R."/>
            <person name="Malavazi I."/>
            <person name="Melin P."/>
            <person name="Meyer V."/>
            <person name="Mielnichuk N."/>
            <person name="Miskei M."/>
            <person name="Molnar A.P."/>
            <person name="Mule G."/>
            <person name="Ngan C.Y."/>
            <person name="Orejas M."/>
            <person name="Orosz E."/>
            <person name="Ouedraogo J.P."/>
            <person name="Overkamp K.M."/>
            <person name="Park H.-S."/>
            <person name="Perrone G."/>
            <person name="Piumi F."/>
            <person name="Punt P.J."/>
            <person name="Ram A.F."/>
            <person name="Ramon A."/>
            <person name="Rauscher S."/>
            <person name="Record E."/>
            <person name="Riano-Pachon D.M."/>
            <person name="Robert V."/>
            <person name="Roehrig J."/>
            <person name="Ruller R."/>
            <person name="Salamov A."/>
            <person name="Salih N.S."/>
            <person name="Samson R.A."/>
            <person name="Sandor E."/>
            <person name="Sanguinetti M."/>
            <person name="Schuetze T."/>
            <person name="Sepcic K."/>
            <person name="Shelest E."/>
            <person name="Sherlock G."/>
            <person name="Sophianopoulou V."/>
            <person name="Squina F.M."/>
            <person name="Sun H."/>
            <person name="Susca A."/>
            <person name="Todd R.B."/>
            <person name="Tsang A."/>
            <person name="Unkles S.E."/>
            <person name="van de Wiele N."/>
            <person name="van Rossen-Uffink D."/>
            <person name="Oliveira J.V."/>
            <person name="Vesth T.C."/>
            <person name="Visser J."/>
            <person name="Yu J.-H."/>
            <person name="Zhou M."/>
            <person name="Andersen M.R."/>
            <person name="Archer D.B."/>
            <person name="Baker S.E."/>
            <person name="Benoit I."/>
            <person name="Brakhage A.A."/>
            <person name="Braus G.H."/>
            <person name="Fischer R."/>
            <person name="Frisvad J.C."/>
            <person name="Goldman G.H."/>
            <person name="Houbraken J."/>
            <person name="Oakley B."/>
            <person name="Pocsi I."/>
            <person name="Scazzocchio C."/>
            <person name="Seiboth B."/>
            <person name="vanKuyk P.A."/>
            <person name="Wortman J."/>
            <person name="Dyer P.S."/>
            <person name="Grigoriev I.V."/>
        </authorList>
    </citation>
    <scope>NUCLEOTIDE SEQUENCE [LARGE SCALE GENOMIC DNA]</scope>
    <source>
        <strain evidence="6">CBS 506.65</strain>
    </source>
</reference>
<name>A0A1L9SA19_9EURO</name>
<evidence type="ECO:0000313" key="6">
    <source>
        <dbReference type="Proteomes" id="UP000184188"/>
    </source>
</evidence>
<feature type="region of interest" description="Disordered" evidence="3">
    <location>
        <begin position="273"/>
        <end position="302"/>
    </location>
</feature>
<dbReference type="GeneID" id="34610246"/>
<feature type="region of interest" description="Disordered" evidence="3">
    <location>
        <begin position="158"/>
        <end position="242"/>
    </location>
</feature>
<evidence type="ECO:0000259" key="4">
    <source>
        <dbReference type="SMART" id="SM00333"/>
    </source>
</evidence>
<dbReference type="PANTHER" id="PTHR46297:SF2">
    <property type="entry name" value="TUDOR DOMAIN-CONTAINING PROTEIN"/>
    <property type="match status" value="1"/>
</dbReference>
<feature type="compositionally biased region" description="Low complexity" evidence="3">
    <location>
        <begin position="97"/>
        <end position="109"/>
    </location>
</feature>
<gene>
    <name evidence="5" type="ORF">ASPZODRAFT_135365</name>
</gene>
<dbReference type="STRING" id="1073090.A0A1L9SA19"/>
<dbReference type="EMBL" id="KV878349">
    <property type="protein sequence ID" value="OJJ43957.1"/>
    <property type="molecule type" value="Genomic_DNA"/>
</dbReference>
<keyword evidence="2" id="KW-0539">Nucleus</keyword>
<dbReference type="VEuPathDB" id="FungiDB:ASPZODRAFT_135365"/>
<dbReference type="InterPro" id="IPR041297">
    <property type="entry name" value="Crb2_Tudor"/>
</dbReference>
<dbReference type="InterPro" id="IPR002999">
    <property type="entry name" value="Tudor"/>
</dbReference>
<evidence type="ECO:0000256" key="3">
    <source>
        <dbReference type="SAM" id="MobiDB-lite"/>
    </source>
</evidence>
<dbReference type="GO" id="GO:0005634">
    <property type="term" value="C:nucleus"/>
    <property type="evidence" value="ECO:0007669"/>
    <property type="project" value="UniProtKB-SubCell"/>
</dbReference>
<feature type="region of interest" description="Disordered" evidence="3">
    <location>
        <begin position="49"/>
        <end position="109"/>
    </location>
</feature>
<evidence type="ECO:0000256" key="2">
    <source>
        <dbReference type="ARBA" id="ARBA00023242"/>
    </source>
</evidence>
<feature type="compositionally biased region" description="Low complexity" evidence="3">
    <location>
        <begin position="180"/>
        <end position="204"/>
    </location>
</feature>
<dbReference type="Proteomes" id="UP000184188">
    <property type="component" value="Unassembled WGS sequence"/>
</dbReference>
<organism evidence="5 6">
    <name type="scientific">Penicilliopsis zonata CBS 506.65</name>
    <dbReference type="NCBI Taxonomy" id="1073090"/>
    <lineage>
        <taxon>Eukaryota</taxon>
        <taxon>Fungi</taxon>
        <taxon>Dikarya</taxon>
        <taxon>Ascomycota</taxon>
        <taxon>Pezizomycotina</taxon>
        <taxon>Eurotiomycetes</taxon>
        <taxon>Eurotiomycetidae</taxon>
        <taxon>Eurotiales</taxon>
        <taxon>Aspergillaceae</taxon>
        <taxon>Penicilliopsis</taxon>
    </lineage>
</organism>
<proteinExistence type="predicted"/>
<dbReference type="SMART" id="SM00333">
    <property type="entry name" value="TUDOR"/>
    <property type="match status" value="1"/>
</dbReference>
<dbReference type="OrthoDB" id="79171at2759"/>